<evidence type="ECO:0000256" key="4">
    <source>
        <dbReference type="ARBA" id="ARBA00022846"/>
    </source>
</evidence>
<feature type="compositionally biased region" description="Basic and acidic residues" evidence="11">
    <location>
        <begin position="125"/>
        <end position="135"/>
    </location>
</feature>
<comment type="similarity">
    <text evidence="2">Belongs to the RIB43A family.</text>
</comment>
<feature type="coiled-coil region" evidence="10">
    <location>
        <begin position="198"/>
        <end position="249"/>
    </location>
</feature>
<evidence type="ECO:0000256" key="1">
    <source>
        <dbReference type="ARBA" id="ARBA00004611"/>
    </source>
</evidence>
<accession>A0A7S3DI34</accession>
<evidence type="ECO:0000256" key="2">
    <source>
        <dbReference type="ARBA" id="ARBA00006875"/>
    </source>
</evidence>
<dbReference type="AlphaFoldDB" id="A0A7S3DI34"/>
<reference evidence="12" key="1">
    <citation type="submission" date="2021-01" db="EMBL/GenBank/DDBJ databases">
        <authorList>
            <person name="Corre E."/>
            <person name="Pelletier E."/>
            <person name="Niang G."/>
            <person name="Scheremetjew M."/>
            <person name="Finn R."/>
            <person name="Kale V."/>
            <person name="Holt S."/>
            <person name="Cochrane G."/>
            <person name="Meng A."/>
            <person name="Brown T."/>
            <person name="Cohen L."/>
        </authorList>
    </citation>
    <scope>NUCLEOTIDE SEQUENCE</scope>
    <source>
        <strain evidence="12">NIES-2562</strain>
    </source>
</reference>
<proteinExistence type="inferred from homology"/>
<evidence type="ECO:0000256" key="3">
    <source>
        <dbReference type="ARBA" id="ARBA00022490"/>
    </source>
</evidence>
<dbReference type="PANTHER" id="PTHR14517">
    <property type="entry name" value="RIB43A-RELATED"/>
    <property type="match status" value="1"/>
</dbReference>
<sequence length="382" mass="45143">MFSAVTEKSQEERAALKVEQKQGVENNRKPRIFDPKIRTIGQDVQALEAQIAEKKRIADWEKERERLYDAYMVKMSRDLMRGEGEAERTKRQFEKEVLQYRMNEQQASQRREYDLNDPNSLRNSEPIRDGDDDPRLGVSSLQKFQGEDVEYARRLKEQQDIQREWILQQIEEQRQARIQEANEGSDFSQKTLATANRMMNAEAEFRQHLRDLQAETRDYNLDLARAKKQKEYEEKLKDLEASKEEINKTVNGSILNENLAATTKSMLGDHRKVPYAYKGLSPEEKQRVLEEQYQQALENEAKKTMGKDEEKHFDLVNAAIRRNMLMQERDAERKRKDMKRELAETLKRQAQEKAERDNYLNKVVYTNKPDDSYFGQFGTTTR</sequence>
<keyword evidence="3" id="KW-0963">Cytoplasm</keyword>
<evidence type="ECO:0000256" key="6">
    <source>
        <dbReference type="ARBA" id="ARBA00023069"/>
    </source>
</evidence>
<organism evidence="12">
    <name type="scientific">Palpitomonas bilix</name>
    <dbReference type="NCBI Taxonomy" id="652834"/>
    <lineage>
        <taxon>Eukaryota</taxon>
        <taxon>Eukaryota incertae sedis</taxon>
    </lineage>
</organism>
<evidence type="ECO:0000256" key="11">
    <source>
        <dbReference type="SAM" id="MobiDB-lite"/>
    </source>
</evidence>
<keyword evidence="4" id="KW-0282">Flagellum</keyword>
<feature type="coiled-coil region" evidence="10">
    <location>
        <begin position="321"/>
        <end position="356"/>
    </location>
</feature>
<name>A0A7S3DI34_9EUKA</name>
<gene>
    <name evidence="12" type="ORF">PBIL07802_LOCUS20168</name>
</gene>
<evidence type="ECO:0000256" key="10">
    <source>
        <dbReference type="SAM" id="Coils"/>
    </source>
</evidence>
<evidence type="ECO:0000256" key="9">
    <source>
        <dbReference type="ARBA" id="ARBA00046435"/>
    </source>
</evidence>
<evidence type="ECO:0000313" key="12">
    <source>
        <dbReference type="EMBL" id="CAE0257907.1"/>
    </source>
</evidence>
<dbReference type="EMBL" id="HBIB01031097">
    <property type="protein sequence ID" value="CAE0257907.1"/>
    <property type="molecule type" value="Transcribed_RNA"/>
</dbReference>
<dbReference type="Pfam" id="PF05914">
    <property type="entry name" value="RIB43A"/>
    <property type="match status" value="1"/>
</dbReference>
<comment type="subcellular location">
    <subcellularLocation>
        <location evidence="1">Cytoplasm</location>
        <location evidence="1">Cytoskeleton</location>
        <location evidence="1">Flagellum axoneme</location>
    </subcellularLocation>
</comment>
<keyword evidence="8" id="KW-0966">Cell projection</keyword>
<evidence type="ECO:0000256" key="5">
    <source>
        <dbReference type="ARBA" id="ARBA00023054"/>
    </source>
</evidence>
<dbReference type="InterPro" id="IPR008805">
    <property type="entry name" value="RIB43A"/>
</dbReference>
<evidence type="ECO:0000256" key="8">
    <source>
        <dbReference type="ARBA" id="ARBA00023273"/>
    </source>
</evidence>
<protein>
    <submittedName>
        <fullName evidence="12">Uncharacterized protein</fullName>
    </submittedName>
</protein>
<feature type="compositionally biased region" description="Basic and acidic residues" evidence="11">
    <location>
        <begin position="8"/>
        <end position="32"/>
    </location>
</feature>
<comment type="subunit">
    <text evidence="9">Microtubule inner protein component of sperm flagellar doublet microtubules.</text>
</comment>
<keyword evidence="6" id="KW-0969">Cilium</keyword>
<feature type="region of interest" description="Disordered" evidence="11">
    <location>
        <begin position="1"/>
        <end position="32"/>
    </location>
</feature>
<feature type="region of interest" description="Disordered" evidence="11">
    <location>
        <begin position="103"/>
        <end position="137"/>
    </location>
</feature>
<keyword evidence="7" id="KW-0206">Cytoskeleton</keyword>
<dbReference type="PANTHER" id="PTHR14517:SF6">
    <property type="entry name" value="RE41410P"/>
    <property type="match status" value="1"/>
</dbReference>
<evidence type="ECO:0000256" key="7">
    <source>
        <dbReference type="ARBA" id="ARBA00023212"/>
    </source>
</evidence>
<keyword evidence="5 10" id="KW-0175">Coiled coil</keyword>